<protein>
    <submittedName>
        <fullName evidence="2">Uncharacterized protein</fullName>
    </submittedName>
</protein>
<feature type="region of interest" description="Disordered" evidence="1">
    <location>
        <begin position="255"/>
        <end position="291"/>
    </location>
</feature>
<dbReference type="RefSeq" id="WP_140193610.1">
    <property type="nucleotide sequence ID" value="NZ_CP065915.1"/>
</dbReference>
<proteinExistence type="predicted"/>
<dbReference type="OrthoDB" id="7652971at2"/>
<keyword evidence="3" id="KW-1185">Reference proteome</keyword>
<gene>
    <name evidence="2" type="ORF">FHY64_06520</name>
</gene>
<dbReference type="EMBL" id="VFFF01000001">
    <property type="protein sequence ID" value="TNY32927.1"/>
    <property type="molecule type" value="Genomic_DNA"/>
</dbReference>
<name>A0A5C5GFT3_9RHOB</name>
<evidence type="ECO:0000313" key="2">
    <source>
        <dbReference type="EMBL" id="TNY32927.1"/>
    </source>
</evidence>
<evidence type="ECO:0000256" key="1">
    <source>
        <dbReference type="SAM" id="MobiDB-lite"/>
    </source>
</evidence>
<reference evidence="2 3" key="1">
    <citation type="submission" date="2019-06" db="EMBL/GenBank/DDBJ databases">
        <title>Genome of new Rhodobacteraceae sp. SM1903.</title>
        <authorList>
            <person name="Ren X."/>
        </authorList>
    </citation>
    <scope>NUCLEOTIDE SEQUENCE [LARGE SCALE GENOMIC DNA]</scope>
    <source>
        <strain evidence="2 3">SM1903</strain>
    </source>
</reference>
<dbReference type="Proteomes" id="UP000314011">
    <property type="component" value="Unassembled WGS sequence"/>
</dbReference>
<sequence>MIGETMTRRISDEDRRLIDEALGQGRATVKRKAAPAERQPLDWPDKIALPRERSGVPVRAERRTVPAEMSVQQALEWAFRREKVHLELPDNRPAEERGFGFGMEHVLIERAKLGGVRIDTSIGRSEPHEDAEAIAGILAGLPGLLGGRFVAIKVAECARTGLTPDWMPGATPKLVPLDWTRRRPGEVASSQALEEIEVRYRGRRRRRVINWTPCEYAPSWSTIAHARAVYRDWWFALSHVRRALQSSSVLRHTNINDLMPPQQPWGQDLRKPDWKPIPPLRSWTGRPLAGR</sequence>
<accession>A0A5C5GFT3</accession>
<comment type="caution">
    <text evidence="2">The sequence shown here is derived from an EMBL/GenBank/DDBJ whole genome shotgun (WGS) entry which is preliminary data.</text>
</comment>
<organism evidence="2 3">
    <name type="scientific">Pelagovum pacificum</name>
    <dbReference type="NCBI Taxonomy" id="2588711"/>
    <lineage>
        <taxon>Bacteria</taxon>
        <taxon>Pseudomonadati</taxon>
        <taxon>Pseudomonadota</taxon>
        <taxon>Alphaproteobacteria</taxon>
        <taxon>Rhodobacterales</taxon>
        <taxon>Paracoccaceae</taxon>
        <taxon>Pelagovum</taxon>
    </lineage>
</organism>
<dbReference type="AlphaFoldDB" id="A0A5C5GFT3"/>
<evidence type="ECO:0000313" key="3">
    <source>
        <dbReference type="Proteomes" id="UP000314011"/>
    </source>
</evidence>